<organism evidence="1 2">
    <name type="scientific">Stutzerimonas stutzeri</name>
    <name type="common">Pseudomonas stutzeri</name>
    <dbReference type="NCBI Taxonomy" id="316"/>
    <lineage>
        <taxon>Bacteria</taxon>
        <taxon>Pseudomonadati</taxon>
        <taxon>Pseudomonadota</taxon>
        <taxon>Gammaproteobacteria</taxon>
        <taxon>Pseudomonadales</taxon>
        <taxon>Pseudomonadaceae</taxon>
        <taxon>Stutzerimonas</taxon>
    </lineage>
</organism>
<proteinExistence type="predicted"/>
<name>A0A023WZ64_STUST</name>
<accession>A0A023WZ64</accession>
<dbReference type="KEGG" id="pstu:UIB01_07035"/>
<dbReference type="Proteomes" id="UP000025238">
    <property type="component" value="Chromosome"/>
</dbReference>
<evidence type="ECO:0000313" key="1">
    <source>
        <dbReference type="EMBL" id="AHY45074.1"/>
    </source>
</evidence>
<reference evidence="1 2" key="1">
    <citation type="submission" date="2014-03" db="EMBL/GenBank/DDBJ databases">
        <title>Complete genome sequence of Pseudomonas stutzeri 19SMN4.</title>
        <authorList>
            <person name="Brunet-Galmes I."/>
            <person name="Nogales B."/>
            <person name="Busquets A."/>
            <person name="Pena A."/>
            <person name="Gomila M."/>
            <person name="Garcia-Valdes E."/>
            <person name="Lalucat J."/>
            <person name="Bennasar A."/>
            <person name="Bosch R."/>
        </authorList>
    </citation>
    <scope>NUCLEOTIDE SEQUENCE [LARGE SCALE GENOMIC DNA]</scope>
    <source>
        <strain evidence="1 2">19SMN4</strain>
    </source>
</reference>
<gene>
    <name evidence="1" type="ORF">UIB01_07035</name>
</gene>
<dbReference type="PATRIC" id="fig|316.97.peg.1420"/>
<dbReference type="AlphaFoldDB" id="A0A023WZ64"/>
<sequence>MNGFVLVTVIVSGEIDMKDVPPNDDYEYIYRRYRRSGNKTLDAHAYGLKAWRLRVRRKKGDGK</sequence>
<dbReference type="EMBL" id="CP007509">
    <property type="protein sequence ID" value="AHY45074.1"/>
    <property type="molecule type" value="Genomic_DNA"/>
</dbReference>
<protein>
    <submittedName>
        <fullName evidence="1">Uncharacterized protein</fullName>
    </submittedName>
</protein>
<evidence type="ECO:0000313" key="2">
    <source>
        <dbReference type="Proteomes" id="UP000025238"/>
    </source>
</evidence>